<sequence>MTSDTKNMRSYQVLLEKVKPERRRAIQIYSFSFRERMLLNSFNQLGFPCPRGLASHGWLLRFLGVL</sequence>
<reference evidence="2" key="1">
    <citation type="journal article" date="2017" name="Genome Biol.">
        <title>Comparative genomics reveals high biological diversity and specific adaptations in the industrially and medically important fungal genus Aspergillus.</title>
        <authorList>
            <person name="de Vries R.P."/>
            <person name="Riley R."/>
            <person name="Wiebenga A."/>
            <person name="Aguilar-Osorio G."/>
            <person name="Amillis S."/>
            <person name="Uchima C.A."/>
            <person name="Anderluh G."/>
            <person name="Asadollahi M."/>
            <person name="Askin M."/>
            <person name="Barry K."/>
            <person name="Battaglia E."/>
            <person name="Bayram O."/>
            <person name="Benocci T."/>
            <person name="Braus-Stromeyer S.A."/>
            <person name="Caldana C."/>
            <person name="Canovas D."/>
            <person name="Cerqueira G.C."/>
            <person name="Chen F."/>
            <person name="Chen W."/>
            <person name="Choi C."/>
            <person name="Clum A."/>
            <person name="Dos Santos R.A."/>
            <person name="Damasio A.R."/>
            <person name="Diallinas G."/>
            <person name="Emri T."/>
            <person name="Fekete E."/>
            <person name="Flipphi M."/>
            <person name="Freyberg S."/>
            <person name="Gallo A."/>
            <person name="Gournas C."/>
            <person name="Habgood R."/>
            <person name="Hainaut M."/>
            <person name="Harispe M.L."/>
            <person name="Henrissat B."/>
            <person name="Hilden K.S."/>
            <person name="Hope R."/>
            <person name="Hossain A."/>
            <person name="Karabika E."/>
            <person name="Karaffa L."/>
            <person name="Karanyi Z."/>
            <person name="Krasevec N."/>
            <person name="Kuo A."/>
            <person name="Kusch H."/>
            <person name="LaButti K."/>
            <person name="Lagendijk E.L."/>
            <person name="Lapidus A."/>
            <person name="Levasseur A."/>
            <person name="Lindquist E."/>
            <person name="Lipzen A."/>
            <person name="Logrieco A.F."/>
            <person name="MacCabe A."/>
            <person name="Maekelae M.R."/>
            <person name="Malavazi I."/>
            <person name="Melin P."/>
            <person name="Meyer V."/>
            <person name="Mielnichuk N."/>
            <person name="Miskei M."/>
            <person name="Molnar A.P."/>
            <person name="Mule G."/>
            <person name="Ngan C.Y."/>
            <person name="Orejas M."/>
            <person name="Orosz E."/>
            <person name="Ouedraogo J.P."/>
            <person name="Overkamp K.M."/>
            <person name="Park H.-S."/>
            <person name="Perrone G."/>
            <person name="Piumi F."/>
            <person name="Punt P.J."/>
            <person name="Ram A.F."/>
            <person name="Ramon A."/>
            <person name="Rauscher S."/>
            <person name="Record E."/>
            <person name="Riano-Pachon D.M."/>
            <person name="Robert V."/>
            <person name="Roehrig J."/>
            <person name="Ruller R."/>
            <person name="Salamov A."/>
            <person name="Salih N.S."/>
            <person name="Samson R.A."/>
            <person name="Sandor E."/>
            <person name="Sanguinetti M."/>
            <person name="Schuetze T."/>
            <person name="Sepcic K."/>
            <person name="Shelest E."/>
            <person name="Sherlock G."/>
            <person name="Sophianopoulou V."/>
            <person name="Squina F.M."/>
            <person name="Sun H."/>
            <person name="Susca A."/>
            <person name="Todd R.B."/>
            <person name="Tsang A."/>
            <person name="Unkles S.E."/>
            <person name="van de Wiele N."/>
            <person name="van Rossen-Uffink D."/>
            <person name="Oliveira J.V."/>
            <person name="Vesth T.C."/>
            <person name="Visser J."/>
            <person name="Yu J.-H."/>
            <person name="Zhou M."/>
            <person name="Andersen M.R."/>
            <person name="Archer D.B."/>
            <person name="Baker S.E."/>
            <person name="Benoit I."/>
            <person name="Brakhage A.A."/>
            <person name="Braus G.H."/>
            <person name="Fischer R."/>
            <person name="Frisvad J.C."/>
            <person name="Goldman G.H."/>
            <person name="Houbraken J."/>
            <person name="Oakley B."/>
            <person name="Pocsi I."/>
            <person name="Scazzocchio C."/>
            <person name="Seiboth B."/>
            <person name="vanKuyk P.A."/>
            <person name="Wortman J."/>
            <person name="Dyer P.S."/>
            <person name="Grigoriev I.V."/>
        </authorList>
    </citation>
    <scope>NUCLEOTIDE SEQUENCE [LARGE SCALE GENOMIC DNA]</scope>
    <source>
        <strain evidence="2">CBS 106.47</strain>
    </source>
</reference>
<dbReference type="AlphaFoldDB" id="A0A1M3T6Q1"/>
<evidence type="ECO:0000313" key="1">
    <source>
        <dbReference type="EMBL" id="OJZ82426.1"/>
    </source>
</evidence>
<evidence type="ECO:0000313" key="2">
    <source>
        <dbReference type="Proteomes" id="UP000184063"/>
    </source>
</evidence>
<name>A0A1M3T6Q1_ASPLC</name>
<gene>
    <name evidence="1" type="ORF">ASPFODRAFT_701646</name>
</gene>
<protein>
    <submittedName>
        <fullName evidence="1">Uncharacterized protein</fullName>
    </submittedName>
</protein>
<accession>A0A1M3T6Q1</accession>
<organism evidence="1 2">
    <name type="scientific">Aspergillus luchuensis (strain CBS 106.47)</name>
    <dbReference type="NCBI Taxonomy" id="1137211"/>
    <lineage>
        <taxon>Eukaryota</taxon>
        <taxon>Fungi</taxon>
        <taxon>Dikarya</taxon>
        <taxon>Ascomycota</taxon>
        <taxon>Pezizomycotina</taxon>
        <taxon>Eurotiomycetes</taxon>
        <taxon>Eurotiomycetidae</taxon>
        <taxon>Eurotiales</taxon>
        <taxon>Aspergillaceae</taxon>
        <taxon>Aspergillus</taxon>
        <taxon>Aspergillus subgen. Circumdati</taxon>
    </lineage>
</organism>
<dbReference type="VEuPathDB" id="FungiDB:ASPFODRAFT_701646"/>
<dbReference type="Proteomes" id="UP000184063">
    <property type="component" value="Unassembled WGS sequence"/>
</dbReference>
<proteinExistence type="predicted"/>
<dbReference type="EMBL" id="KV878248">
    <property type="protein sequence ID" value="OJZ82426.1"/>
    <property type="molecule type" value="Genomic_DNA"/>
</dbReference>